<protein>
    <recommendedName>
        <fullName evidence="9">Protein kinase domain-containing protein</fullName>
    </recommendedName>
</protein>
<gene>
    <name evidence="10" type="ORF">GFSPODELE1_LOCUS1135</name>
</gene>
<feature type="compositionally biased region" description="Basic and acidic residues" evidence="8">
    <location>
        <begin position="92"/>
        <end position="102"/>
    </location>
</feature>
<dbReference type="InterPro" id="IPR017441">
    <property type="entry name" value="Protein_kinase_ATP_BS"/>
</dbReference>
<dbReference type="PROSITE" id="PS00108">
    <property type="entry name" value="PROTEIN_KINASE_ST"/>
    <property type="match status" value="1"/>
</dbReference>
<dbReference type="PROSITE" id="PS50011">
    <property type="entry name" value="PROTEIN_KINASE_DOM"/>
    <property type="match status" value="1"/>
</dbReference>
<dbReference type="InterPro" id="IPR045801">
    <property type="entry name" value="MEKK4_N"/>
</dbReference>
<evidence type="ECO:0000256" key="4">
    <source>
        <dbReference type="ARBA" id="ARBA00022741"/>
    </source>
</evidence>
<dbReference type="InterPro" id="IPR008271">
    <property type="entry name" value="Ser/Thr_kinase_AS"/>
</dbReference>
<evidence type="ECO:0000256" key="7">
    <source>
        <dbReference type="PROSITE-ProRule" id="PRU10141"/>
    </source>
</evidence>
<feature type="region of interest" description="Disordered" evidence="8">
    <location>
        <begin position="1"/>
        <end position="73"/>
    </location>
</feature>
<evidence type="ECO:0000256" key="5">
    <source>
        <dbReference type="ARBA" id="ARBA00022777"/>
    </source>
</evidence>
<comment type="similarity">
    <text evidence="1">Belongs to the protein kinase superfamily. STE Ser/Thr protein kinase family. MAP kinase kinase kinase subfamily.</text>
</comment>
<keyword evidence="2" id="KW-0723">Serine/threonine-protein kinase</keyword>
<dbReference type="SUPFAM" id="SSF56112">
    <property type="entry name" value="Protein kinase-like (PK-like)"/>
    <property type="match status" value="1"/>
</dbReference>
<sequence length="1457" mass="164721">MRRHTPTLYTHPEDDADDEAEASWPASTSRNSFTPPSSISSKQRSRTRQRSIFISNNASSTQPTSPTLLQRSNYSNIYNQFVRRYRSGPGEDDPRSDPDSHYYNRGLGQLVDGGDSDDEDMRTLPLGMSGDGHDRLSTLMLDAEPIEPETVEDRERLEWQTMLASVLAGDVLKAENSRIAVALRSSMEEENNIRANIWLGVRAKVHGRTESEERRRLDERRVRVVDATINEVLHFRVPESPPDSLETSADHALKQVNTLLHRLDIVHSLYPSLRCFHLDYPAATATEFQSRVDTLNTWSTVITSLRQQIYVLRKWTGSETLDVNQPTAASAGIAGADRPLDGSGTTFVDRLLKEESIQRQFEKGAMTTIHALVGTTRDAHVNLAPMFQAMNLPTFEQELVPLVSFLTNLAQAVLRVRLDYAQKLKNPDILILDQLTEDLKVKIGFACTLKRQYEAFLIPDPNGNWRLPPCISEDYDTVILEALTFFFKLIHWKLKSGAKGIHFKETDVIEAQWATFSDVSLTIPGGATLVAEQLCALTNKLMIRVTNYFDTQIRLPIVDDEVNKRTGLSPNLNGTRSAFQAHLTSSSVSSKPMSNEQVISWYGKILEGVKQRYRKLQRLTRVLARRFCNSAEYDLDDVPMDLFIAALVETDHCLIYTQTFEEDGIYIIAPPGLREQPDEIRRILMEAFHTSEADEGVWFMESGDPNQDEEDEANYLLILSPVTRFLWNGLVLMMPLPKFDLRLAENRVRLVADGPQHRLALAKRQFAELFLLYDENDEPVESPLTPLMCIVEQQAHLPSVNHELRKISRATNRLAESIVDSVHYVRTALREADGYQELLENWYSFASEHGQHVQKYMDRTTLLKFNRLLIKLAISWVAFICDDCDPNDRKTFRWAVMALEFTLHRTRRNNILHLPDNEFELLRQKVASCMTLLISHFDILGARSTLEAKKEKERQEELVRQNATEHMSPEDESPPCNLDDQAGPLAYTDPAMRMFWDRVSNAVRELENQRAHISCEQRTMGRVLDEEKLVDRSLVFLAGSRSNVSIRWQQGRFIGAGSFGSVYLAVNLDSGSLMAVKEIKFQEVAPLSNLYSQIKDELSVMEMLHHPNVVEYYGIEVHRDKVYIFEEYCQGGSLAVLLEHGRIEDEGIIQVYTMQLLEGLAYLHSKGVVHRDIKPDNILLDHMGVIKYVDFGAAKILAKNQRTLVRSRRAPPETAPGLPVGSANNSLTGTPMYMSPEVIRNNKRGRYGAMDIWSLGCVVLECATGRKPWSNLDNEWAIMFHIGVATQHPPLPDPGQLSEMGIDFIRQCLTIDPMQRPSATELMEHPWMLDFSEALRSYEEAELSMSPPAEMPSESTYHAATVARQAAIIQEKEVEAIQSATPTTSPLETPSSSDPISDPISDMEQLPVVADPLLLPVLDDAPPDLVGIVSPGWEDIPSELTDGVNHGREEHSTETPT</sequence>
<evidence type="ECO:0000259" key="9">
    <source>
        <dbReference type="PROSITE" id="PS50011"/>
    </source>
</evidence>
<dbReference type="CDD" id="cd06626">
    <property type="entry name" value="STKc_MEKK4"/>
    <property type="match status" value="1"/>
</dbReference>
<evidence type="ECO:0000256" key="2">
    <source>
        <dbReference type="ARBA" id="ARBA00022527"/>
    </source>
</evidence>
<dbReference type="Gene3D" id="1.10.510.10">
    <property type="entry name" value="Transferase(Phosphotransferase) domain 1"/>
    <property type="match status" value="1"/>
</dbReference>
<feature type="region of interest" description="Disordered" evidence="8">
    <location>
        <begin position="1378"/>
        <end position="1400"/>
    </location>
</feature>
<feature type="compositionally biased region" description="Polar residues" evidence="8">
    <location>
        <begin position="53"/>
        <end position="73"/>
    </location>
</feature>
<dbReference type="Pfam" id="PF00069">
    <property type="entry name" value="Pkinase"/>
    <property type="match status" value="1"/>
</dbReference>
<evidence type="ECO:0000313" key="11">
    <source>
        <dbReference type="Proteomes" id="UP001497453"/>
    </source>
</evidence>
<keyword evidence="11" id="KW-1185">Reference proteome</keyword>
<feature type="compositionally biased region" description="Low complexity" evidence="8">
    <location>
        <begin position="1381"/>
        <end position="1400"/>
    </location>
</feature>
<feature type="region of interest" description="Disordered" evidence="8">
    <location>
        <begin position="85"/>
        <end position="121"/>
    </location>
</feature>
<keyword evidence="6 7" id="KW-0067">ATP-binding</keyword>
<dbReference type="InterPro" id="IPR050538">
    <property type="entry name" value="MAP_kinase_kinase_kinase"/>
</dbReference>
<keyword evidence="5" id="KW-0418">Kinase</keyword>
<evidence type="ECO:0000256" key="6">
    <source>
        <dbReference type="ARBA" id="ARBA00022840"/>
    </source>
</evidence>
<dbReference type="InterPro" id="IPR011009">
    <property type="entry name" value="Kinase-like_dom_sf"/>
</dbReference>
<evidence type="ECO:0000256" key="3">
    <source>
        <dbReference type="ARBA" id="ARBA00022679"/>
    </source>
</evidence>
<evidence type="ECO:0000256" key="8">
    <source>
        <dbReference type="SAM" id="MobiDB-lite"/>
    </source>
</evidence>
<keyword evidence="4 7" id="KW-0547">Nucleotide-binding</keyword>
<evidence type="ECO:0000256" key="1">
    <source>
        <dbReference type="ARBA" id="ARBA00006529"/>
    </source>
</evidence>
<feature type="binding site" evidence="7">
    <location>
        <position position="1077"/>
    </location>
    <ligand>
        <name>ATP</name>
        <dbReference type="ChEBI" id="CHEBI:30616"/>
    </ligand>
</feature>
<dbReference type="EMBL" id="OZ037944">
    <property type="protein sequence ID" value="CAL1696316.1"/>
    <property type="molecule type" value="Genomic_DNA"/>
</dbReference>
<feature type="domain" description="Protein kinase" evidence="9">
    <location>
        <begin position="1048"/>
        <end position="1328"/>
    </location>
</feature>
<keyword evidence="3" id="KW-0808">Transferase</keyword>
<feature type="region of interest" description="Disordered" evidence="8">
    <location>
        <begin position="1429"/>
        <end position="1457"/>
    </location>
</feature>
<name>A0ABP1CKV4_9APHY</name>
<proteinExistence type="inferred from homology"/>
<accession>A0ABP1CKV4</accession>
<dbReference type="Proteomes" id="UP001497453">
    <property type="component" value="Chromosome 1"/>
</dbReference>
<dbReference type="InterPro" id="IPR000719">
    <property type="entry name" value="Prot_kinase_dom"/>
</dbReference>
<feature type="region of interest" description="Disordered" evidence="8">
    <location>
        <begin position="951"/>
        <end position="976"/>
    </location>
</feature>
<organism evidence="10 11">
    <name type="scientific">Somion occarium</name>
    <dbReference type="NCBI Taxonomy" id="3059160"/>
    <lineage>
        <taxon>Eukaryota</taxon>
        <taxon>Fungi</taxon>
        <taxon>Dikarya</taxon>
        <taxon>Basidiomycota</taxon>
        <taxon>Agaricomycotina</taxon>
        <taxon>Agaricomycetes</taxon>
        <taxon>Polyporales</taxon>
        <taxon>Cerrenaceae</taxon>
        <taxon>Somion</taxon>
    </lineage>
</organism>
<dbReference type="Pfam" id="PF19431">
    <property type="entry name" value="MEKK4_N"/>
    <property type="match status" value="1"/>
</dbReference>
<reference evidence="11" key="1">
    <citation type="submission" date="2024-04" db="EMBL/GenBank/DDBJ databases">
        <authorList>
            <person name="Shaw F."/>
            <person name="Minotto A."/>
        </authorList>
    </citation>
    <scope>NUCLEOTIDE SEQUENCE [LARGE SCALE GENOMIC DNA]</scope>
</reference>
<dbReference type="PANTHER" id="PTHR48016">
    <property type="entry name" value="MAP KINASE KINASE KINASE SSK2-RELATED-RELATED"/>
    <property type="match status" value="1"/>
</dbReference>
<dbReference type="SMART" id="SM00220">
    <property type="entry name" value="S_TKc"/>
    <property type="match status" value="1"/>
</dbReference>
<evidence type="ECO:0000313" key="10">
    <source>
        <dbReference type="EMBL" id="CAL1696316.1"/>
    </source>
</evidence>
<dbReference type="PROSITE" id="PS00107">
    <property type="entry name" value="PROTEIN_KINASE_ATP"/>
    <property type="match status" value="1"/>
</dbReference>
<dbReference type="PANTHER" id="PTHR48016:SF32">
    <property type="entry name" value="MITOGEN-ACTIVATED PROTEIN KINASE KINASE KINASE 4"/>
    <property type="match status" value="1"/>
</dbReference>
<feature type="compositionally biased region" description="Basic and acidic residues" evidence="8">
    <location>
        <begin position="1445"/>
        <end position="1457"/>
    </location>
</feature>